<keyword evidence="6 7" id="KW-0472">Membrane</keyword>
<reference evidence="8" key="1">
    <citation type="submission" date="2022-09" db="EMBL/GenBank/DDBJ databases">
        <title>Intensive care unit water sources are persistently colonized with multi-drug resistant bacteria and are the site of extensive horizontal gene transfer of antibiotic resistance genes.</title>
        <authorList>
            <person name="Diorio-Toth L."/>
        </authorList>
    </citation>
    <scope>NUCLEOTIDE SEQUENCE</scope>
    <source>
        <strain evidence="8">GD03947</strain>
    </source>
</reference>
<feature type="transmembrane region" description="Helical" evidence="7">
    <location>
        <begin position="96"/>
        <end position="119"/>
    </location>
</feature>
<dbReference type="AlphaFoldDB" id="A0A4S2BGS8"/>
<protein>
    <submittedName>
        <fullName evidence="8">AEC family transporter</fullName>
    </submittedName>
</protein>
<dbReference type="Proteomes" id="UP001158500">
    <property type="component" value="Unassembled WGS sequence"/>
</dbReference>
<feature type="transmembrane region" description="Helical" evidence="7">
    <location>
        <begin position="125"/>
        <end position="146"/>
    </location>
</feature>
<feature type="transmembrane region" description="Helical" evidence="7">
    <location>
        <begin position="167"/>
        <end position="187"/>
    </location>
</feature>
<proteinExistence type="predicted"/>
<dbReference type="PANTHER" id="PTHR36838:SF3">
    <property type="entry name" value="TRANSPORTER AUXIN EFFLUX CARRIER EC FAMILY"/>
    <property type="match status" value="1"/>
</dbReference>
<evidence type="ECO:0000256" key="1">
    <source>
        <dbReference type="ARBA" id="ARBA00004141"/>
    </source>
</evidence>
<sequence length="309" mass="32388">MLAILGITAPIFILVGIGFLACRSELISREQSAGMGRFVITFALPALVIKALIDQPLEQVLNWNYLCAYGLGSLASFALGYGISRRVRGDSLSGSALAGLGSSVSNSGFVGYPIVVMVVGSPAAVALALGMMIENLLMIPLALTLAELGRQSDAGVWRALSGTLKSLVRHPVLIAITLGLTLAVLGLRPPAVMMRVIDMLALASSPVALFVIGASLNGLRVGALYTDMAQLTVGKLLLHPLLVMGCFLLFPVNDPELRLAGILMAAAPMMSIYPILGARYGLEGRCAAAVVSATVLSFLSISLFLWLLH</sequence>
<evidence type="ECO:0000256" key="3">
    <source>
        <dbReference type="ARBA" id="ARBA00022475"/>
    </source>
</evidence>
<dbReference type="PANTHER" id="PTHR36838">
    <property type="entry name" value="AUXIN EFFLUX CARRIER FAMILY PROTEIN"/>
    <property type="match status" value="1"/>
</dbReference>
<keyword evidence="4 7" id="KW-0812">Transmembrane</keyword>
<dbReference type="Pfam" id="PF03547">
    <property type="entry name" value="Mem_trans"/>
    <property type="match status" value="1"/>
</dbReference>
<evidence type="ECO:0000313" key="8">
    <source>
        <dbReference type="EMBL" id="MDH1237296.1"/>
    </source>
</evidence>
<feature type="transmembrane region" description="Helical" evidence="7">
    <location>
        <begin position="199"/>
        <end position="219"/>
    </location>
</feature>
<accession>A0A4S2BGS8</accession>
<comment type="caution">
    <text evidence="8">The sequence shown here is derived from an EMBL/GenBank/DDBJ whole genome shotgun (WGS) entry which is preliminary data.</text>
</comment>
<evidence type="ECO:0000256" key="6">
    <source>
        <dbReference type="ARBA" id="ARBA00023136"/>
    </source>
</evidence>
<gene>
    <name evidence="8" type="ORF">N5C32_14750</name>
</gene>
<dbReference type="EMBL" id="JAOCAE010000009">
    <property type="protein sequence ID" value="MDH1237296.1"/>
    <property type="molecule type" value="Genomic_DNA"/>
</dbReference>
<feature type="transmembrane region" description="Helical" evidence="7">
    <location>
        <begin position="34"/>
        <end position="53"/>
    </location>
</feature>
<keyword evidence="5 7" id="KW-1133">Transmembrane helix</keyword>
<feature type="transmembrane region" description="Helical" evidence="7">
    <location>
        <begin position="288"/>
        <end position="308"/>
    </location>
</feature>
<feature type="transmembrane region" description="Helical" evidence="7">
    <location>
        <begin position="6"/>
        <end position="22"/>
    </location>
</feature>
<name>A0A4S2BGS8_STUST</name>
<organism evidence="8 9">
    <name type="scientific">Stutzerimonas stutzeri</name>
    <name type="common">Pseudomonas stutzeri</name>
    <dbReference type="NCBI Taxonomy" id="316"/>
    <lineage>
        <taxon>Bacteria</taxon>
        <taxon>Pseudomonadati</taxon>
        <taxon>Pseudomonadota</taxon>
        <taxon>Gammaproteobacteria</taxon>
        <taxon>Pseudomonadales</taxon>
        <taxon>Pseudomonadaceae</taxon>
        <taxon>Stutzerimonas</taxon>
    </lineage>
</organism>
<feature type="transmembrane region" description="Helical" evidence="7">
    <location>
        <begin position="257"/>
        <end position="276"/>
    </location>
</feature>
<evidence type="ECO:0000256" key="5">
    <source>
        <dbReference type="ARBA" id="ARBA00022989"/>
    </source>
</evidence>
<keyword evidence="3" id="KW-1003">Cell membrane</keyword>
<evidence type="ECO:0000256" key="7">
    <source>
        <dbReference type="SAM" id="Phobius"/>
    </source>
</evidence>
<feature type="transmembrane region" description="Helical" evidence="7">
    <location>
        <begin position="65"/>
        <end position="84"/>
    </location>
</feature>
<keyword evidence="2" id="KW-0813">Transport</keyword>
<feature type="transmembrane region" description="Helical" evidence="7">
    <location>
        <begin position="231"/>
        <end position="251"/>
    </location>
</feature>
<dbReference type="RefSeq" id="WP_111482071.1">
    <property type="nucleotide sequence ID" value="NZ_BCAJ01000022.1"/>
</dbReference>
<dbReference type="GO" id="GO:0055085">
    <property type="term" value="P:transmembrane transport"/>
    <property type="evidence" value="ECO:0007669"/>
    <property type="project" value="InterPro"/>
</dbReference>
<evidence type="ECO:0000256" key="4">
    <source>
        <dbReference type="ARBA" id="ARBA00022692"/>
    </source>
</evidence>
<evidence type="ECO:0000256" key="2">
    <source>
        <dbReference type="ARBA" id="ARBA00022448"/>
    </source>
</evidence>
<dbReference type="InterPro" id="IPR004776">
    <property type="entry name" value="Mem_transp_PIN-like"/>
</dbReference>
<dbReference type="GO" id="GO:0016020">
    <property type="term" value="C:membrane"/>
    <property type="evidence" value="ECO:0007669"/>
    <property type="project" value="UniProtKB-SubCell"/>
</dbReference>
<evidence type="ECO:0000313" key="9">
    <source>
        <dbReference type="Proteomes" id="UP001158500"/>
    </source>
</evidence>
<comment type="subcellular location">
    <subcellularLocation>
        <location evidence="1">Membrane</location>
        <topology evidence="1">Multi-pass membrane protein</topology>
    </subcellularLocation>
</comment>